<protein>
    <submittedName>
        <fullName evidence="1">Uncharacterized protein</fullName>
    </submittedName>
</protein>
<dbReference type="STRING" id="1032480.MLP_08560"/>
<dbReference type="InterPro" id="IPR013519">
    <property type="entry name" value="Int_alpha_beta-p"/>
</dbReference>
<dbReference type="EMBL" id="AP012204">
    <property type="protein sequence ID" value="BAK33870.1"/>
    <property type="molecule type" value="Genomic_DNA"/>
</dbReference>
<dbReference type="Gene3D" id="2.130.10.130">
    <property type="entry name" value="Integrin alpha, N-terminal"/>
    <property type="match status" value="1"/>
</dbReference>
<organism evidence="1 2">
    <name type="scientific">Microlunatus phosphovorus (strain ATCC 700054 / DSM 10555 / JCM 9379 / NBRC 101784 / NCIMB 13414 / VKM Ac-1990 / NM-1)</name>
    <dbReference type="NCBI Taxonomy" id="1032480"/>
    <lineage>
        <taxon>Bacteria</taxon>
        <taxon>Bacillati</taxon>
        <taxon>Actinomycetota</taxon>
        <taxon>Actinomycetes</taxon>
        <taxon>Propionibacteriales</taxon>
        <taxon>Propionibacteriaceae</taxon>
        <taxon>Microlunatus</taxon>
    </lineage>
</organism>
<dbReference type="SUPFAM" id="SSF69318">
    <property type="entry name" value="Integrin alpha N-terminal domain"/>
    <property type="match status" value="1"/>
</dbReference>
<evidence type="ECO:0000313" key="2">
    <source>
        <dbReference type="Proteomes" id="UP000007947"/>
    </source>
</evidence>
<dbReference type="KEGG" id="mph:MLP_08560"/>
<dbReference type="Proteomes" id="UP000007947">
    <property type="component" value="Chromosome"/>
</dbReference>
<dbReference type="InterPro" id="IPR028994">
    <property type="entry name" value="Integrin_alpha_N"/>
</dbReference>
<dbReference type="SMART" id="SM00191">
    <property type="entry name" value="Int_alpha"/>
    <property type="match status" value="2"/>
</dbReference>
<reference evidence="1 2" key="1">
    <citation type="submission" date="2011-05" db="EMBL/GenBank/DDBJ databases">
        <title>Whole genome sequence of Microlunatus phosphovorus NM-1.</title>
        <authorList>
            <person name="Hosoyama A."/>
            <person name="Sasaki K."/>
            <person name="Harada T."/>
            <person name="Igarashi R."/>
            <person name="Kawakoshi A."/>
            <person name="Sasagawa M."/>
            <person name="Fukada J."/>
            <person name="Nakamura S."/>
            <person name="Katano Y."/>
            <person name="Hanada S."/>
            <person name="Kamagata Y."/>
            <person name="Nakamura N."/>
            <person name="Yamazaki S."/>
            <person name="Fujita N."/>
        </authorList>
    </citation>
    <scope>NUCLEOTIDE SEQUENCE [LARGE SCALE GENOMIC DNA]</scope>
    <source>
        <strain evidence="2">ATCC 700054 / DSM 10555 / JCM 9379 / NBRC 101784 / NCIMB 13414 / VKM Ac-1990 / NM-1</strain>
    </source>
</reference>
<dbReference type="HOGENOM" id="CLU_1832854_0_0_11"/>
<keyword evidence="2" id="KW-1185">Reference proteome</keyword>
<dbReference type="eggNOG" id="COG5555">
    <property type="taxonomic scope" value="Bacteria"/>
</dbReference>
<gene>
    <name evidence="1" type="ordered locus">MLP_08560</name>
</gene>
<name>F5XLZ1_MICPN</name>
<dbReference type="AlphaFoldDB" id="F5XLZ1"/>
<accession>F5XLZ1</accession>
<evidence type="ECO:0000313" key="1">
    <source>
        <dbReference type="EMBL" id="BAK33870.1"/>
    </source>
</evidence>
<sequence>MVTGIARDPWQSGRGGRLRGALAAGPFAGRPYADLAIGVPGDGGRKGGEGPGAVNVIYGSAAGLTARGSQLWSQSSRGVKGKPVDGEQFGSSLAAGHFAGRATADLAVGVRAATDARKYGGAVNILYGSRKRLSAKVTSC</sequence>
<proteinExistence type="predicted"/>